<keyword evidence="7" id="KW-0540">Nuclease</keyword>
<evidence type="ECO:0000256" key="3">
    <source>
        <dbReference type="ARBA" id="ARBA00007469"/>
    </source>
</evidence>
<evidence type="ECO:0000256" key="2">
    <source>
        <dbReference type="ARBA" id="ARBA00004496"/>
    </source>
</evidence>
<accession>A0A2U9R952</accession>
<evidence type="ECO:0000313" key="20">
    <source>
        <dbReference type="EMBL" id="AWU77616.1"/>
    </source>
</evidence>
<dbReference type="InterPro" id="IPR033130">
    <property type="entry name" value="RNase_T2_His_AS_2"/>
</dbReference>
<keyword evidence="10" id="KW-0378">Hydrolase</keyword>
<evidence type="ECO:0000256" key="15">
    <source>
        <dbReference type="ARBA" id="ARBA00071169"/>
    </source>
</evidence>
<keyword evidence="21" id="KW-1185">Reference proteome</keyword>
<keyword evidence="11" id="KW-1015">Disulfide bond</keyword>
<dbReference type="GO" id="GO:0006401">
    <property type="term" value="P:RNA catabolic process"/>
    <property type="evidence" value="ECO:0007669"/>
    <property type="project" value="UniProtKB-ARBA"/>
</dbReference>
<dbReference type="AlphaFoldDB" id="A0A2U9R952"/>
<keyword evidence="8" id="KW-0732">Signal</keyword>
<evidence type="ECO:0000256" key="9">
    <source>
        <dbReference type="ARBA" id="ARBA00022759"/>
    </source>
</evidence>
<name>A0A2U9R952_PICKU</name>
<evidence type="ECO:0000259" key="19">
    <source>
        <dbReference type="Pfam" id="PF25488"/>
    </source>
</evidence>
<dbReference type="GO" id="GO:0033897">
    <property type="term" value="F:ribonuclease T2 activity"/>
    <property type="evidence" value="ECO:0007669"/>
    <property type="project" value="UniProtKB-EC"/>
</dbReference>
<evidence type="ECO:0000256" key="17">
    <source>
        <dbReference type="RuleBase" id="RU004328"/>
    </source>
</evidence>
<evidence type="ECO:0000256" key="1">
    <source>
        <dbReference type="ARBA" id="ARBA00004410"/>
    </source>
</evidence>
<feature type="transmembrane region" description="Helical" evidence="18">
    <location>
        <begin position="36"/>
        <end position="53"/>
    </location>
</feature>
<keyword evidence="12" id="KW-0325">Glycoprotein</keyword>
<protein>
    <recommendedName>
        <fullName evidence="15">Ribonuclease T2-like</fullName>
        <ecNumber evidence="4">4.6.1.19</ecNumber>
    </recommendedName>
</protein>
<comment type="subcellular location">
    <subcellularLocation>
        <location evidence="2">Cytoplasm</location>
    </subcellularLocation>
    <subcellularLocation>
        <location evidence="1">Vacuole lumen</location>
    </subcellularLocation>
</comment>
<feature type="active site" evidence="16">
    <location>
        <position position="123"/>
    </location>
</feature>
<keyword evidence="9" id="KW-0255">Endonuclease</keyword>
<dbReference type="Pfam" id="PF25488">
    <property type="entry name" value="RNaseT2L_C"/>
    <property type="match status" value="1"/>
</dbReference>
<comment type="function">
    <text evidence="14">Rnase which modulates cell survival under stress conditions. Released from the vacuole to the cytoplasm during stress to promote tRNA and rRNA cleavage and to activate separately a downstream pathway that promotes cell death. Involved in cell size, vacuolar morphology and growth at high temperatures and high salt concentration.</text>
</comment>
<evidence type="ECO:0000256" key="4">
    <source>
        <dbReference type="ARBA" id="ARBA00012571"/>
    </source>
</evidence>
<keyword evidence="18" id="KW-1133">Transmembrane helix</keyword>
<evidence type="ECO:0000256" key="13">
    <source>
        <dbReference type="ARBA" id="ARBA00023239"/>
    </source>
</evidence>
<dbReference type="PROSITE" id="PS00531">
    <property type="entry name" value="RNASE_T2_2"/>
    <property type="match status" value="1"/>
</dbReference>
<dbReference type="EMBL" id="CP028776">
    <property type="protein sequence ID" value="AWU77616.1"/>
    <property type="molecule type" value="Genomic_DNA"/>
</dbReference>
<dbReference type="OrthoDB" id="435754at2759"/>
<dbReference type="GO" id="GO:0005576">
    <property type="term" value="C:extracellular region"/>
    <property type="evidence" value="ECO:0007669"/>
    <property type="project" value="TreeGrafter"/>
</dbReference>
<dbReference type="PANTHER" id="PTHR11240:SF22">
    <property type="entry name" value="RIBONUCLEASE T2"/>
    <property type="match status" value="1"/>
</dbReference>
<keyword evidence="18" id="KW-0812">Transmembrane</keyword>
<feature type="active site" evidence="16">
    <location>
        <position position="185"/>
    </location>
</feature>
<organism evidence="20 21">
    <name type="scientific">Pichia kudriavzevii</name>
    <name type="common">Yeast</name>
    <name type="synonym">Issatchenkia orientalis</name>
    <dbReference type="NCBI Taxonomy" id="4909"/>
    <lineage>
        <taxon>Eukaryota</taxon>
        <taxon>Fungi</taxon>
        <taxon>Dikarya</taxon>
        <taxon>Ascomycota</taxon>
        <taxon>Saccharomycotina</taxon>
        <taxon>Pichiomycetes</taxon>
        <taxon>Pichiales</taxon>
        <taxon>Pichiaceae</taxon>
        <taxon>Pichia</taxon>
    </lineage>
</organism>
<evidence type="ECO:0000256" key="11">
    <source>
        <dbReference type="ARBA" id="ARBA00023157"/>
    </source>
</evidence>
<dbReference type="EC" id="4.6.1.19" evidence="4"/>
<dbReference type="GO" id="GO:0005775">
    <property type="term" value="C:vacuolar lumen"/>
    <property type="evidence" value="ECO:0007669"/>
    <property type="project" value="UniProtKB-SubCell"/>
</dbReference>
<feature type="transmembrane region" description="Helical" evidence="18">
    <location>
        <begin position="6"/>
        <end position="24"/>
    </location>
</feature>
<keyword evidence="18" id="KW-0472">Membrane</keyword>
<dbReference type="RefSeq" id="XP_029323093.1">
    <property type="nucleotide sequence ID" value="XM_029467233.1"/>
</dbReference>
<dbReference type="SUPFAM" id="SSF55895">
    <property type="entry name" value="Ribonuclease Rh-like"/>
    <property type="match status" value="1"/>
</dbReference>
<evidence type="ECO:0000256" key="18">
    <source>
        <dbReference type="SAM" id="Phobius"/>
    </source>
</evidence>
<dbReference type="CDD" id="cd01061">
    <property type="entry name" value="RNase_T2_euk"/>
    <property type="match status" value="1"/>
</dbReference>
<evidence type="ECO:0000256" key="7">
    <source>
        <dbReference type="ARBA" id="ARBA00022722"/>
    </source>
</evidence>
<feature type="domain" description="RNase T2-like C-terminal" evidence="19">
    <location>
        <begin position="332"/>
        <end position="438"/>
    </location>
</feature>
<dbReference type="InterPro" id="IPR036430">
    <property type="entry name" value="RNase_T2-like_sf"/>
</dbReference>
<gene>
    <name evidence="20" type="ORF">C5L36_0D03500</name>
</gene>
<dbReference type="KEGG" id="pkz:C5L36_0D03500"/>
<dbReference type="InterPro" id="IPR018188">
    <property type="entry name" value="RNase_T2_His_AS_1"/>
</dbReference>
<evidence type="ECO:0000256" key="10">
    <source>
        <dbReference type="ARBA" id="ARBA00022801"/>
    </source>
</evidence>
<evidence type="ECO:0000313" key="21">
    <source>
        <dbReference type="Proteomes" id="UP000249293"/>
    </source>
</evidence>
<reference evidence="20 21" key="1">
    <citation type="submission" date="2018-06" db="EMBL/GenBank/DDBJ databases">
        <title>Population genomics shows no distinction between pathogenic Candida krusei and environmental Pichia kudriavzevii: One species, four names.</title>
        <authorList>
            <person name="Douglass A.P."/>
            <person name="Offei B."/>
            <person name="Braun-Galleani S."/>
            <person name="Coughlan A.Y."/>
            <person name="Martos A."/>
            <person name="Ortiz-Merino R.A."/>
            <person name="Byrne K.P."/>
            <person name="Wolfe K.H."/>
        </authorList>
    </citation>
    <scope>NUCLEOTIDE SEQUENCE [LARGE SCALE GENOMIC DNA]</scope>
    <source>
        <strain evidence="20 21">CBS573</strain>
    </source>
</reference>
<dbReference type="InterPro" id="IPR001568">
    <property type="entry name" value="RNase_T2-like"/>
</dbReference>
<dbReference type="InterPro" id="IPR057328">
    <property type="entry name" value="RNaseT2L_C"/>
</dbReference>
<evidence type="ECO:0000256" key="12">
    <source>
        <dbReference type="ARBA" id="ARBA00023180"/>
    </source>
</evidence>
<dbReference type="Pfam" id="PF00445">
    <property type="entry name" value="Ribonuclease_T2"/>
    <property type="match status" value="1"/>
</dbReference>
<evidence type="ECO:0000256" key="8">
    <source>
        <dbReference type="ARBA" id="ARBA00022729"/>
    </source>
</evidence>
<keyword evidence="5" id="KW-0963">Cytoplasm</keyword>
<dbReference type="GeneID" id="40385445"/>
<dbReference type="FunFam" id="3.90.730.10:FF:000004">
    <property type="entry name" value="Ribonuclease T2-like"/>
    <property type="match status" value="1"/>
</dbReference>
<sequence>MGHCCLLYYISPCLFLFLSYFFLAKTQLEKQRLTMNILRLLAFLVASEAWVIPSQFKLETFMDTTPAVPFEIKECPLNLPFSCTNQTQIEDTCCFEYPGGVLLQTQFWDYYPPVGPDDMFTLHGLWPDRCDGQYDQFCDSSMEISNVRKILTEHGQDGLLEKMSKVWKNFNGNDESLWIHEFNKHGTCMSTIKSSCYSDDSKPNQNVVDFFQKSVELFEELPTYQWLSENGIVPSLEQTYSKRQIEETLSARFGQPVFIKCNRYQALQEVWYFHHLRGSIVTGDYQPIPALLGSQCPEDGIKFIPKKGFEPPKPTHTQPDGPKPTGKILRGVLKPESSNGCLISNGNWYSSGTCARFTLLKAEFGGYNIKSSKGFCKIGNEGYLVCGRNVTPMQFAYDKDKKWVTFGGKNKWSAEKEPTRFKQVPISPGYDGPIQFDLKLQAN</sequence>
<dbReference type="GO" id="GO:0016787">
    <property type="term" value="F:hydrolase activity"/>
    <property type="evidence" value="ECO:0007669"/>
    <property type="project" value="UniProtKB-KW"/>
</dbReference>
<dbReference type="PANTHER" id="PTHR11240">
    <property type="entry name" value="RIBONUCLEASE T2"/>
    <property type="match status" value="1"/>
</dbReference>
<evidence type="ECO:0000256" key="16">
    <source>
        <dbReference type="PIRSR" id="PIRSR633697-1"/>
    </source>
</evidence>
<feature type="active site" evidence="16">
    <location>
        <position position="181"/>
    </location>
</feature>
<keyword evidence="6" id="KW-0926">Vacuole</keyword>
<dbReference type="VEuPathDB" id="FungiDB:C5L36_0D03500"/>
<evidence type="ECO:0000256" key="6">
    <source>
        <dbReference type="ARBA" id="ARBA00022554"/>
    </source>
</evidence>
<evidence type="ECO:0000256" key="14">
    <source>
        <dbReference type="ARBA" id="ARBA00025494"/>
    </source>
</evidence>
<dbReference type="Proteomes" id="UP000249293">
    <property type="component" value="Chromosome 4"/>
</dbReference>
<dbReference type="PROSITE" id="PS00530">
    <property type="entry name" value="RNASE_T2_1"/>
    <property type="match status" value="1"/>
</dbReference>
<proteinExistence type="inferred from homology"/>
<dbReference type="InterPro" id="IPR033697">
    <property type="entry name" value="Ribonuclease_T2_eukaryotic"/>
</dbReference>
<evidence type="ECO:0000256" key="5">
    <source>
        <dbReference type="ARBA" id="ARBA00022490"/>
    </source>
</evidence>
<dbReference type="GO" id="GO:0003723">
    <property type="term" value="F:RNA binding"/>
    <property type="evidence" value="ECO:0007669"/>
    <property type="project" value="InterPro"/>
</dbReference>
<dbReference type="STRING" id="4909.A0A2U9R952"/>
<comment type="similarity">
    <text evidence="3 17">Belongs to the RNase T2 family.</text>
</comment>
<keyword evidence="13" id="KW-0456">Lyase</keyword>
<dbReference type="Gene3D" id="3.90.730.10">
    <property type="entry name" value="Ribonuclease T2-like"/>
    <property type="match status" value="1"/>
</dbReference>